<feature type="compositionally biased region" description="Low complexity" evidence="4">
    <location>
        <begin position="72"/>
        <end position="82"/>
    </location>
</feature>
<keyword evidence="1" id="KW-0723">Serine/threonine-protein kinase</keyword>
<organism evidence="6 7">
    <name type="scientific">Tetrapyrgos nigripes</name>
    <dbReference type="NCBI Taxonomy" id="182062"/>
    <lineage>
        <taxon>Eukaryota</taxon>
        <taxon>Fungi</taxon>
        <taxon>Dikarya</taxon>
        <taxon>Basidiomycota</taxon>
        <taxon>Agaricomycotina</taxon>
        <taxon>Agaricomycetes</taxon>
        <taxon>Agaricomycetidae</taxon>
        <taxon>Agaricales</taxon>
        <taxon>Marasmiineae</taxon>
        <taxon>Marasmiaceae</taxon>
        <taxon>Tetrapyrgos</taxon>
    </lineage>
</organism>
<comment type="caution">
    <text evidence="6">The sequence shown here is derived from an EMBL/GenBank/DDBJ whole genome shotgun (WGS) entry which is preliminary data.</text>
</comment>
<keyword evidence="2" id="KW-0808">Transferase</keyword>
<keyword evidence="7" id="KW-1185">Reference proteome</keyword>
<dbReference type="OrthoDB" id="301415at2759"/>
<gene>
    <name evidence="6" type="ORF">D9758_017442</name>
</gene>
<evidence type="ECO:0000313" key="7">
    <source>
        <dbReference type="Proteomes" id="UP000559256"/>
    </source>
</evidence>
<dbReference type="InterPro" id="IPR011009">
    <property type="entry name" value="Kinase-like_dom_sf"/>
</dbReference>
<dbReference type="AlphaFoldDB" id="A0A8H5C5D7"/>
<evidence type="ECO:0000313" key="6">
    <source>
        <dbReference type="EMBL" id="KAF5335034.1"/>
    </source>
</evidence>
<evidence type="ECO:0000256" key="2">
    <source>
        <dbReference type="ARBA" id="ARBA00022679"/>
    </source>
</evidence>
<feature type="region of interest" description="Disordered" evidence="4">
    <location>
        <begin position="69"/>
        <end position="91"/>
    </location>
</feature>
<evidence type="ECO:0000256" key="4">
    <source>
        <dbReference type="SAM" id="MobiDB-lite"/>
    </source>
</evidence>
<dbReference type="Gene3D" id="3.20.200.10">
    <property type="entry name" value="MHCK/EF2 kinase"/>
    <property type="match status" value="1"/>
</dbReference>
<dbReference type="Pfam" id="PF02816">
    <property type="entry name" value="Alpha_kinase"/>
    <property type="match status" value="1"/>
</dbReference>
<dbReference type="EMBL" id="JAACJM010000248">
    <property type="protein sequence ID" value="KAF5335034.1"/>
    <property type="molecule type" value="Genomic_DNA"/>
</dbReference>
<dbReference type="PROSITE" id="PS51158">
    <property type="entry name" value="ALPHA_KINASE"/>
    <property type="match status" value="1"/>
</dbReference>
<evidence type="ECO:0000256" key="3">
    <source>
        <dbReference type="ARBA" id="ARBA00022777"/>
    </source>
</evidence>
<dbReference type="InterPro" id="IPR004166">
    <property type="entry name" value="a-kinase_dom"/>
</dbReference>
<dbReference type="Proteomes" id="UP000559256">
    <property type="component" value="Unassembled WGS sequence"/>
</dbReference>
<proteinExistence type="predicted"/>
<protein>
    <recommendedName>
        <fullName evidence="5">Alpha-type protein kinase domain-containing protein</fullName>
    </recommendedName>
</protein>
<keyword evidence="3" id="KW-0418">Kinase</keyword>
<evidence type="ECO:0000256" key="1">
    <source>
        <dbReference type="ARBA" id="ARBA00022527"/>
    </source>
</evidence>
<feature type="domain" description="Alpha-type protein kinase" evidence="5">
    <location>
        <begin position="452"/>
        <end position="755"/>
    </location>
</feature>
<reference evidence="6 7" key="1">
    <citation type="journal article" date="2020" name="ISME J.">
        <title>Uncovering the hidden diversity of litter-decomposition mechanisms in mushroom-forming fungi.</title>
        <authorList>
            <person name="Floudas D."/>
            <person name="Bentzer J."/>
            <person name="Ahren D."/>
            <person name="Johansson T."/>
            <person name="Persson P."/>
            <person name="Tunlid A."/>
        </authorList>
    </citation>
    <scope>NUCLEOTIDE SEQUENCE [LARGE SCALE GENOMIC DNA]</scope>
    <source>
        <strain evidence="6 7">CBS 291.85</strain>
    </source>
</reference>
<name>A0A8H5C5D7_9AGAR</name>
<dbReference type="SUPFAM" id="SSF56112">
    <property type="entry name" value="Protein kinase-like (PK-like)"/>
    <property type="match status" value="1"/>
</dbReference>
<evidence type="ECO:0000259" key="5">
    <source>
        <dbReference type="PROSITE" id="PS51158"/>
    </source>
</evidence>
<sequence>MTSLPPAQEVNAFTSDDRAPESFNCERCGVFVKKGNEWGYFKNPAGRDKRTCKDCKRYYSKGVAQCQDTLSRSRSTSSSTHSGMIEPLPNPDMIASRVNAAQRANASREMSHVTPMSNSGPYVSLPNLSRSSAVLSGPHGYVSRPRATGYSPAHQHHSAQTDLWRSKAYAPSGETVAVNITVGHATEGKTGHELLNGISDSIRDLDVNLTVPEVRHAVLDLMKPKINQFSAEIMGFCFKFDEFNLREISKSLNVDMDGPTLDRRTPYFRPQCMKADKKTNQLKFHRPSTPFRLLLLISAKEWDRYESLLEAQAHANDLPIIRTTSTSSSHSSWAKGLQSIPSTATSSALNTASPKTSAAISSVSMTDLIGDDSDTARTSAKRPRSTSSVTPTTPPRAKRAPAPFLSPTENRITSALIAGGLNSDQHSDISSLTTMQGLVAPIPTVSFLDIINLDNVHTRFIFDNAVLSSVAHLQADLRFESELGVGAFKTCHPAKLICSEQVMTANSVVMKELYKNKGLRENSKVVNRGRYSGVVEFDGIMIEANVHYYAVALMEFAYAYIERQKLEKGLPDLPIPNLRYVEAAVFMVQNNEIRHSRSSTAGPKRTYLLEERIALPPGQDFIKYIHNSSPLPAIPPEHPEYNTALFLAAVQHLQYEKTYQSAYVSDFQGYGGLLSDPQIMTSPLVFLILGMWWYTKNISSKLLQVIFREGAEAAALDPKTSLFGDGNVQSGFEKFPLNHQCEGNPFCAWMELKPLQNELQDE</sequence>
<feature type="region of interest" description="Disordered" evidence="4">
    <location>
        <begin position="369"/>
        <end position="405"/>
    </location>
</feature>
<dbReference type="GO" id="GO:0004674">
    <property type="term" value="F:protein serine/threonine kinase activity"/>
    <property type="evidence" value="ECO:0007669"/>
    <property type="project" value="UniProtKB-KW"/>
</dbReference>
<accession>A0A8H5C5D7</accession>
<dbReference type="GO" id="GO:0005524">
    <property type="term" value="F:ATP binding"/>
    <property type="evidence" value="ECO:0007669"/>
    <property type="project" value="InterPro"/>
</dbReference>